<keyword evidence="3" id="KW-1185">Reference proteome</keyword>
<gene>
    <name evidence="2" type="ORF">GTP77_27130</name>
</gene>
<evidence type="ECO:0000256" key="1">
    <source>
        <dbReference type="SAM" id="SignalP"/>
    </source>
</evidence>
<reference evidence="2 3" key="1">
    <citation type="submission" date="2019-12" db="EMBL/GenBank/DDBJ databases">
        <title>Novel species isolated from a subtropical stream in China.</title>
        <authorList>
            <person name="Lu H."/>
        </authorList>
    </citation>
    <scope>NUCLEOTIDE SEQUENCE [LARGE SCALE GENOMIC DNA]</scope>
    <source>
        <strain evidence="2 3">FT127W</strain>
    </source>
</reference>
<dbReference type="RefSeq" id="WP_161075275.1">
    <property type="nucleotide sequence ID" value="NZ_WWCU01000051.1"/>
</dbReference>
<dbReference type="EMBL" id="WWCU01000051">
    <property type="protein sequence ID" value="MYN10996.1"/>
    <property type="molecule type" value="Genomic_DNA"/>
</dbReference>
<evidence type="ECO:0000313" key="3">
    <source>
        <dbReference type="Proteomes" id="UP000450676"/>
    </source>
</evidence>
<accession>A0A7X4HGU2</accession>
<comment type="caution">
    <text evidence="2">The sequence shown here is derived from an EMBL/GenBank/DDBJ whole genome shotgun (WGS) entry which is preliminary data.</text>
</comment>
<feature type="chain" id="PRO_5031479542" evidence="1">
    <location>
        <begin position="26"/>
        <end position="190"/>
    </location>
</feature>
<dbReference type="Proteomes" id="UP000450676">
    <property type="component" value="Unassembled WGS sequence"/>
</dbReference>
<organism evidence="2 3">
    <name type="scientific">Pseudoduganella aquatica</name>
    <dbReference type="NCBI Taxonomy" id="2660641"/>
    <lineage>
        <taxon>Bacteria</taxon>
        <taxon>Pseudomonadati</taxon>
        <taxon>Pseudomonadota</taxon>
        <taxon>Betaproteobacteria</taxon>
        <taxon>Burkholderiales</taxon>
        <taxon>Oxalobacteraceae</taxon>
        <taxon>Telluria group</taxon>
        <taxon>Pseudoduganella</taxon>
    </lineage>
</organism>
<dbReference type="Gene3D" id="2.60.120.260">
    <property type="entry name" value="Galactose-binding domain-like"/>
    <property type="match status" value="1"/>
</dbReference>
<dbReference type="AlphaFoldDB" id="A0A7X4HGU2"/>
<evidence type="ECO:0000313" key="2">
    <source>
        <dbReference type="EMBL" id="MYN10996.1"/>
    </source>
</evidence>
<protein>
    <submittedName>
        <fullName evidence="2">Transcriptional regulator</fullName>
    </submittedName>
</protein>
<name>A0A7X4HGU2_9BURK</name>
<dbReference type="PROSITE" id="PS51257">
    <property type="entry name" value="PROKAR_LIPOPROTEIN"/>
    <property type="match status" value="1"/>
</dbReference>
<feature type="signal peptide" evidence="1">
    <location>
        <begin position="1"/>
        <end position="25"/>
    </location>
</feature>
<sequence>MKPHFVLTAASAAACVLAMAQPASSVPEPWFVSGKSPEMYRTGVDLDGSASGNRGAKYLRMVSGDGTSFGTLMQQFSAENYRGKRLRLQADVMTHAVSGYAGLWMRVDTPRKHSASFYNTVEKPMKGTMVWERRSVVLDVAEDASMVSLGLISRGSGETWIDNISVEVVGKDVPVDVFARTRTLPLEPAL</sequence>
<proteinExistence type="predicted"/>
<keyword evidence="1" id="KW-0732">Signal</keyword>